<dbReference type="STRING" id="756272.Plabr_1316"/>
<dbReference type="AlphaFoldDB" id="F0SNP2"/>
<dbReference type="KEGG" id="pbs:Plabr_1316"/>
<evidence type="ECO:0000313" key="1">
    <source>
        <dbReference type="EMBL" id="ADY58928.1"/>
    </source>
</evidence>
<proteinExistence type="predicted"/>
<gene>
    <name evidence="1" type="ordered locus">Plabr_1316</name>
</gene>
<accession>F0SNP2</accession>
<organism evidence="1 2">
    <name type="scientific">Rubinisphaera brasiliensis (strain ATCC 49424 / DSM 5305 / JCM 21570 / IAM 15109 / NBRC 103401 / IFAM 1448)</name>
    <name type="common">Planctomyces brasiliensis</name>
    <dbReference type="NCBI Taxonomy" id="756272"/>
    <lineage>
        <taxon>Bacteria</taxon>
        <taxon>Pseudomonadati</taxon>
        <taxon>Planctomycetota</taxon>
        <taxon>Planctomycetia</taxon>
        <taxon>Planctomycetales</taxon>
        <taxon>Planctomycetaceae</taxon>
        <taxon>Rubinisphaera</taxon>
    </lineage>
</organism>
<dbReference type="Proteomes" id="UP000006860">
    <property type="component" value="Chromosome"/>
</dbReference>
<dbReference type="HOGENOM" id="CLU_2194998_0_0_0"/>
<dbReference type="EMBL" id="CP002546">
    <property type="protein sequence ID" value="ADY58928.1"/>
    <property type="molecule type" value="Genomic_DNA"/>
</dbReference>
<keyword evidence="2" id="KW-1185">Reference proteome</keyword>
<name>F0SNP2_RUBBR</name>
<reference evidence="2" key="1">
    <citation type="submission" date="2011-02" db="EMBL/GenBank/DDBJ databases">
        <title>The complete genome of Planctomyces brasiliensis DSM 5305.</title>
        <authorList>
            <person name="Lucas S."/>
            <person name="Copeland A."/>
            <person name="Lapidus A."/>
            <person name="Bruce D."/>
            <person name="Goodwin L."/>
            <person name="Pitluck S."/>
            <person name="Kyrpides N."/>
            <person name="Mavromatis K."/>
            <person name="Pagani I."/>
            <person name="Ivanova N."/>
            <person name="Ovchinnikova G."/>
            <person name="Lu M."/>
            <person name="Detter J.C."/>
            <person name="Han C."/>
            <person name="Land M."/>
            <person name="Hauser L."/>
            <person name="Markowitz V."/>
            <person name="Cheng J.-F."/>
            <person name="Hugenholtz P."/>
            <person name="Woyke T."/>
            <person name="Wu D."/>
            <person name="Tindall B."/>
            <person name="Pomrenke H.G."/>
            <person name="Brambilla E."/>
            <person name="Klenk H.-P."/>
            <person name="Eisen J.A."/>
        </authorList>
    </citation>
    <scope>NUCLEOTIDE SEQUENCE [LARGE SCALE GENOMIC DNA]</scope>
    <source>
        <strain evidence="2">ATCC 49424 / DSM 5305 / JCM 21570 / NBRC 103401 / IFAM 1448</strain>
    </source>
</reference>
<sequence length="108" mass="11362">MSAKQQPNKAAECGNVCVPSGTRNLEEFEMESREMSNAIDLPANVAAQMMLESTTNMQANNRDGRAMSTVALGVLQAAAARNFDELGAVESRSTSGVMATPLAAPVTQ</sequence>
<protein>
    <submittedName>
        <fullName evidence="1">Uncharacterized protein</fullName>
    </submittedName>
</protein>
<evidence type="ECO:0000313" key="2">
    <source>
        <dbReference type="Proteomes" id="UP000006860"/>
    </source>
</evidence>